<sequence length="234" mass="25988">MSQPRRSRSTSRRRNPGPGLLPTPVARPVVRPSRSRSRSRSRTSLSVRRQLNSPVLDFVNAISAPLSDPKISTAFAISTLLVGVGIFLHINSPQSSWVNSFSTSLKNSTSLKPLGTFIEQNTARFLGALIFVPVVFSAPPIIRMDTQTVRTPSKFLLIALTTLYCMWMKEFHLYDYWVQAVGLLLLLHLKSNSHRLLVLGVVLFLWFVSYETSPSIAQPQAVPSATTTPKQSGR</sequence>
<reference evidence="3" key="1">
    <citation type="journal article" date="2021" name="Virol. J.">
        <title>Ever-increasing viral diversity associated with the red imported fire ant Solenopsis invicta (Formicidae: Hymenoptera).</title>
        <authorList>
            <person name="Xavier C.A.D."/>
            <person name="Allen M.L."/>
            <person name="Whitfield A.E."/>
        </authorList>
    </citation>
    <scope>NUCLEOTIDE SEQUENCE</scope>
    <source>
        <strain evidence="3">C:Mississipi</strain>
    </source>
</reference>
<organism evidence="3">
    <name type="scientific">Solenopsis invicta virus 17</name>
    <dbReference type="NCBI Taxonomy" id="2810813"/>
    <lineage>
        <taxon>Viruses</taxon>
        <taxon>Riboviria</taxon>
        <taxon>Orthornavirae</taxon>
        <taxon>Pisuviricota</taxon>
        <taxon>Pisoniviricetes</taxon>
        <taxon>Picornavirales</taxon>
        <taxon>Iflaviridae</taxon>
    </lineage>
</organism>
<keyword evidence="2" id="KW-0812">Transmembrane</keyword>
<proteinExistence type="predicted"/>
<evidence type="ECO:0000256" key="1">
    <source>
        <dbReference type="SAM" id="MobiDB-lite"/>
    </source>
</evidence>
<evidence type="ECO:0000256" key="2">
    <source>
        <dbReference type="SAM" id="Phobius"/>
    </source>
</evidence>
<dbReference type="EMBL" id="MT860234">
    <property type="protein sequence ID" value="QRK69408.1"/>
    <property type="molecule type" value="Genomic_RNA"/>
</dbReference>
<evidence type="ECO:0000313" key="3">
    <source>
        <dbReference type="EMBL" id="QRK69408.1"/>
    </source>
</evidence>
<feature type="transmembrane region" description="Helical" evidence="2">
    <location>
        <begin position="71"/>
        <end position="90"/>
    </location>
</feature>
<feature type="transmembrane region" description="Helical" evidence="2">
    <location>
        <begin position="194"/>
        <end position="210"/>
    </location>
</feature>
<feature type="compositionally biased region" description="Low complexity" evidence="1">
    <location>
        <begin position="20"/>
        <end position="32"/>
    </location>
</feature>
<keyword evidence="2" id="KW-1133">Transmembrane helix</keyword>
<feature type="transmembrane region" description="Helical" evidence="2">
    <location>
        <begin position="154"/>
        <end position="174"/>
    </location>
</feature>
<keyword evidence="2" id="KW-0472">Membrane</keyword>
<feature type="region of interest" description="Disordered" evidence="1">
    <location>
        <begin position="1"/>
        <end position="46"/>
    </location>
</feature>
<feature type="transmembrane region" description="Helical" evidence="2">
    <location>
        <begin position="123"/>
        <end position="142"/>
    </location>
</feature>
<dbReference type="Pfam" id="PF16504">
    <property type="entry name" value="SP24"/>
    <property type="match status" value="1"/>
</dbReference>
<feature type="compositionally biased region" description="Basic residues" evidence="1">
    <location>
        <begin position="1"/>
        <end position="15"/>
    </location>
</feature>
<name>A0A891H1C2_9VIRU</name>
<dbReference type="InterPro" id="IPR032441">
    <property type="entry name" value="SP24"/>
</dbReference>
<accession>A0A891H1C2</accession>
<protein>
    <submittedName>
        <fullName evidence="3">Matrix protein</fullName>
    </submittedName>
</protein>